<dbReference type="EMBL" id="LAZR01003262">
    <property type="protein sequence ID" value="KKN20230.1"/>
    <property type="molecule type" value="Genomic_DNA"/>
</dbReference>
<evidence type="ECO:0008006" key="2">
    <source>
        <dbReference type="Google" id="ProtNLM"/>
    </source>
</evidence>
<sequence>MVLQEVFEFCPEIKERFIPFVSVDPGREVDAQIKKLIELNERFPIYGLKIVPVSCQTKITELLDSGKGIVELACERNWPILIHTTVHAEEEYS</sequence>
<reference evidence="1" key="1">
    <citation type="journal article" date="2015" name="Nature">
        <title>Complex archaea that bridge the gap between prokaryotes and eukaryotes.</title>
        <authorList>
            <person name="Spang A."/>
            <person name="Saw J.H."/>
            <person name="Jorgensen S.L."/>
            <person name="Zaremba-Niedzwiedzka K."/>
            <person name="Martijn J."/>
            <person name="Lind A.E."/>
            <person name="van Eijk R."/>
            <person name="Schleper C."/>
            <person name="Guy L."/>
            <person name="Ettema T.J."/>
        </authorList>
    </citation>
    <scope>NUCLEOTIDE SEQUENCE</scope>
</reference>
<dbReference type="InterPro" id="IPR032466">
    <property type="entry name" value="Metal_Hydrolase"/>
</dbReference>
<accession>A0A0F9NL27</accession>
<dbReference type="Gene3D" id="3.20.20.140">
    <property type="entry name" value="Metal-dependent hydrolases"/>
    <property type="match status" value="1"/>
</dbReference>
<dbReference type="SUPFAM" id="SSF51556">
    <property type="entry name" value="Metallo-dependent hydrolases"/>
    <property type="match status" value="1"/>
</dbReference>
<dbReference type="AlphaFoldDB" id="A0A0F9NL27"/>
<feature type="non-terminal residue" evidence="1">
    <location>
        <position position="93"/>
    </location>
</feature>
<proteinExistence type="predicted"/>
<name>A0A0F9NL27_9ZZZZ</name>
<protein>
    <recommendedName>
        <fullName evidence="2">Amidohydrolase-related domain-containing protein</fullName>
    </recommendedName>
</protein>
<comment type="caution">
    <text evidence="1">The sequence shown here is derived from an EMBL/GenBank/DDBJ whole genome shotgun (WGS) entry which is preliminary data.</text>
</comment>
<gene>
    <name evidence="1" type="ORF">LCGC14_0937630</name>
</gene>
<organism evidence="1">
    <name type="scientific">marine sediment metagenome</name>
    <dbReference type="NCBI Taxonomy" id="412755"/>
    <lineage>
        <taxon>unclassified sequences</taxon>
        <taxon>metagenomes</taxon>
        <taxon>ecological metagenomes</taxon>
    </lineage>
</organism>
<evidence type="ECO:0000313" key="1">
    <source>
        <dbReference type="EMBL" id="KKN20230.1"/>
    </source>
</evidence>